<protein>
    <submittedName>
        <fullName evidence="3">Trans-sialidase</fullName>
    </submittedName>
</protein>
<dbReference type="GeneID" id="40323357"/>
<accession>A0A422MTE0</accession>
<organism evidence="3 4">
    <name type="scientific">Trypanosoma conorhini</name>
    <dbReference type="NCBI Taxonomy" id="83891"/>
    <lineage>
        <taxon>Eukaryota</taxon>
        <taxon>Discoba</taxon>
        <taxon>Euglenozoa</taxon>
        <taxon>Kinetoplastea</taxon>
        <taxon>Metakinetoplastina</taxon>
        <taxon>Trypanosomatida</taxon>
        <taxon>Trypanosomatidae</taxon>
        <taxon>Trypanosoma</taxon>
    </lineage>
</organism>
<dbReference type="RefSeq" id="XP_029223347.1">
    <property type="nucleotide sequence ID" value="XM_029376555.1"/>
</dbReference>
<dbReference type="InterPro" id="IPR013320">
    <property type="entry name" value="ConA-like_dom_sf"/>
</dbReference>
<dbReference type="AlphaFoldDB" id="A0A422MTE0"/>
<sequence length="170" mass="17770">GADAQRNDVGGGEGRYRVVLTVKNGSGSAYVDGQLVGSLVGKPPSTELFPPHLPPREQTPREKPPERVSHIFFGAYGGGEENAEFHVTLTNVFLYSRLLKDAELKALVTEKPSAPAEEAPTSATAQGGPGNASVAGQGGKDKRDSSVRGHLSAVSLLPLLLGLWACVSLL</sequence>
<dbReference type="InterPro" id="IPR055239">
    <property type="entry name" value="TS_C"/>
</dbReference>
<dbReference type="EMBL" id="MKKU01001260">
    <property type="protein sequence ID" value="RNE96470.1"/>
    <property type="molecule type" value="Genomic_DNA"/>
</dbReference>
<evidence type="ECO:0000313" key="4">
    <source>
        <dbReference type="Proteomes" id="UP000284403"/>
    </source>
</evidence>
<keyword evidence="4" id="KW-1185">Reference proteome</keyword>
<dbReference type="Gene3D" id="2.60.120.200">
    <property type="match status" value="1"/>
</dbReference>
<name>A0A422MTE0_9TRYP</name>
<comment type="caution">
    <text evidence="3">The sequence shown here is derived from an EMBL/GenBank/DDBJ whole genome shotgun (WGS) entry which is preliminary data.</text>
</comment>
<gene>
    <name evidence="3" type="ORF">Tco025E_09746</name>
</gene>
<dbReference type="Proteomes" id="UP000284403">
    <property type="component" value="Unassembled WGS sequence"/>
</dbReference>
<dbReference type="SUPFAM" id="SSF49899">
    <property type="entry name" value="Concanavalin A-like lectins/glucanases"/>
    <property type="match status" value="1"/>
</dbReference>
<feature type="region of interest" description="Disordered" evidence="1">
    <location>
        <begin position="42"/>
        <end position="65"/>
    </location>
</feature>
<evidence type="ECO:0000313" key="3">
    <source>
        <dbReference type="EMBL" id="RNE96470.1"/>
    </source>
</evidence>
<proteinExistence type="predicted"/>
<evidence type="ECO:0000256" key="1">
    <source>
        <dbReference type="SAM" id="MobiDB-lite"/>
    </source>
</evidence>
<feature type="domain" description="Trans-sialidase C-terminal" evidence="2">
    <location>
        <begin position="14"/>
        <end position="101"/>
    </location>
</feature>
<dbReference type="OrthoDB" id="254389at2759"/>
<evidence type="ECO:0000259" key="2">
    <source>
        <dbReference type="Pfam" id="PF22925"/>
    </source>
</evidence>
<dbReference type="Pfam" id="PF22925">
    <property type="entry name" value="TS_C"/>
    <property type="match status" value="1"/>
</dbReference>
<feature type="compositionally biased region" description="Basic and acidic residues" evidence="1">
    <location>
        <begin position="54"/>
        <end position="65"/>
    </location>
</feature>
<feature type="non-terminal residue" evidence="3">
    <location>
        <position position="1"/>
    </location>
</feature>
<feature type="region of interest" description="Disordered" evidence="1">
    <location>
        <begin position="111"/>
        <end position="146"/>
    </location>
</feature>
<reference evidence="3 4" key="1">
    <citation type="journal article" date="2018" name="BMC Genomics">
        <title>Genomic comparison of Trypanosoma conorhini and Trypanosoma rangeli to Trypanosoma cruzi strains of high and low virulence.</title>
        <authorList>
            <person name="Bradwell K.R."/>
            <person name="Koparde V.N."/>
            <person name="Matveyev A.V."/>
            <person name="Serrano M.G."/>
            <person name="Alves J.M."/>
            <person name="Parikh H."/>
            <person name="Huang B."/>
            <person name="Lee V."/>
            <person name="Espinosa-Alvarez O."/>
            <person name="Ortiz P.A."/>
            <person name="Costa-Martins A.G."/>
            <person name="Teixeira M.M."/>
            <person name="Buck G.A."/>
        </authorList>
    </citation>
    <scope>NUCLEOTIDE SEQUENCE [LARGE SCALE GENOMIC DNA]</scope>
    <source>
        <strain evidence="3 4">025E</strain>
    </source>
</reference>
<feature type="compositionally biased region" description="Low complexity" evidence="1">
    <location>
        <begin position="111"/>
        <end position="125"/>
    </location>
</feature>